<evidence type="ECO:0000313" key="1">
    <source>
        <dbReference type="EMBL" id="OCH85644.1"/>
    </source>
</evidence>
<proteinExistence type="predicted"/>
<evidence type="ECO:0000313" key="2">
    <source>
        <dbReference type="Proteomes" id="UP000250043"/>
    </source>
</evidence>
<name>A0A8E2DHA2_9APHY</name>
<dbReference type="AlphaFoldDB" id="A0A8E2DHA2"/>
<gene>
    <name evidence="1" type="ORF">OBBRIDRAFT_739567</name>
</gene>
<protein>
    <submittedName>
        <fullName evidence="1">Uncharacterized protein</fullName>
    </submittedName>
</protein>
<keyword evidence="2" id="KW-1185">Reference proteome</keyword>
<dbReference type="OrthoDB" id="2802942at2759"/>
<organism evidence="1 2">
    <name type="scientific">Obba rivulosa</name>
    <dbReference type="NCBI Taxonomy" id="1052685"/>
    <lineage>
        <taxon>Eukaryota</taxon>
        <taxon>Fungi</taxon>
        <taxon>Dikarya</taxon>
        <taxon>Basidiomycota</taxon>
        <taxon>Agaricomycotina</taxon>
        <taxon>Agaricomycetes</taxon>
        <taxon>Polyporales</taxon>
        <taxon>Gelatoporiaceae</taxon>
        <taxon>Obba</taxon>
    </lineage>
</organism>
<reference evidence="1 2" key="1">
    <citation type="submission" date="2016-07" db="EMBL/GenBank/DDBJ databases">
        <title>Draft genome of the white-rot fungus Obba rivulosa 3A-2.</title>
        <authorList>
            <consortium name="DOE Joint Genome Institute"/>
            <person name="Miettinen O."/>
            <person name="Riley R."/>
            <person name="Acob R."/>
            <person name="Barry K."/>
            <person name="Cullen D."/>
            <person name="De Vries R."/>
            <person name="Hainaut M."/>
            <person name="Hatakka A."/>
            <person name="Henrissat B."/>
            <person name="Hilden K."/>
            <person name="Kuo R."/>
            <person name="Labutti K."/>
            <person name="Lipzen A."/>
            <person name="Makela M.R."/>
            <person name="Sandor L."/>
            <person name="Spatafora J.W."/>
            <person name="Grigoriev I.V."/>
            <person name="Hibbett D.S."/>
        </authorList>
    </citation>
    <scope>NUCLEOTIDE SEQUENCE [LARGE SCALE GENOMIC DNA]</scope>
    <source>
        <strain evidence="1 2">3A-2</strain>
    </source>
</reference>
<dbReference type="EMBL" id="KV722572">
    <property type="protein sequence ID" value="OCH85644.1"/>
    <property type="molecule type" value="Genomic_DNA"/>
</dbReference>
<dbReference type="Proteomes" id="UP000250043">
    <property type="component" value="Unassembled WGS sequence"/>
</dbReference>
<feature type="non-terminal residue" evidence="1">
    <location>
        <position position="1"/>
    </location>
</feature>
<sequence length="84" mass="9796">LNKEDVLDDTYRKARKLDSKDFAVKLDIDGLGLPKLIGDHLLEEMRPRRAIRCEMYKLNVYGSGSFFKSHVDTPRSETLRLRPF</sequence>
<accession>A0A8E2DHA2</accession>